<proteinExistence type="predicted"/>
<gene>
    <name evidence="1" type="ORF">K488DRAFT_46136</name>
</gene>
<name>A0ACB8QQM9_9AGAM</name>
<dbReference type="Proteomes" id="UP000814128">
    <property type="component" value="Unassembled WGS sequence"/>
</dbReference>
<reference evidence="1" key="2">
    <citation type="journal article" date="2022" name="New Phytol.">
        <title>Evolutionary transition to the ectomycorrhizal habit in the genomes of a hyperdiverse lineage of mushroom-forming fungi.</title>
        <authorList>
            <person name="Looney B."/>
            <person name="Miyauchi S."/>
            <person name="Morin E."/>
            <person name="Drula E."/>
            <person name="Courty P.E."/>
            <person name="Kohler A."/>
            <person name="Kuo A."/>
            <person name="LaButti K."/>
            <person name="Pangilinan J."/>
            <person name="Lipzen A."/>
            <person name="Riley R."/>
            <person name="Andreopoulos W."/>
            <person name="He G."/>
            <person name="Johnson J."/>
            <person name="Nolan M."/>
            <person name="Tritt A."/>
            <person name="Barry K.W."/>
            <person name="Grigoriev I.V."/>
            <person name="Nagy L.G."/>
            <person name="Hibbett D."/>
            <person name="Henrissat B."/>
            <person name="Matheny P.B."/>
            <person name="Labbe J."/>
            <person name="Martin F.M."/>
        </authorList>
    </citation>
    <scope>NUCLEOTIDE SEQUENCE</scope>
    <source>
        <strain evidence="1">EC-137</strain>
    </source>
</reference>
<dbReference type="EMBL" id="MU273505">
    <property type="protein sequence ID" value="KAI0034153.1"/>
    <property type="molecule type" value="Genomic_DNA"/>
</dbReference>
<sequence length="512" mass="55540">MSKRVADPADISPAAKASRGGQARKSALEQPGMGEFEDQWEDEIEGDQDDVDEDGACVRLPPMVVDDDVTPAIEDTDESAPAQQNAFLPGVHKLAKDEILEPDDSVYIMRHSLNVTWPCLSFDILRDSLGDERQRYPATAYLAAGTQADAAKNNELIVYKLSSLHKTQRSADSDDDDDADDDDDDDRLDEDPVLEFRSVPHPGGVNRVRAQPLPPGPLPPPTQPYHVATWAETGKVHIWDVRPLIESLDVPGYAYDKARAKTPVFSVAAHGRAEGFALDWASSASGTGLRLLSGDTHAKIFLTTSTVSGFSTSGAPFASHTASVEDLQWSPSEPTVFASCSADRSVRVWDVRSRGRKSVASVDGAHDGDVNVISWNRASSYLLLSGGDEGGLKVWDLRNVKKHGAAGADPTPVAHFTWHKAPITSVEWHPTEDSLFAASGADDQLTLWDLAVEQDDEEVGGTVAEDPHVPPQLLFVHQGQRDIKELHWHPQIPGTVVSTALDGFDIFKTISA</sequence>
<protein>
    <submittedName>
        <fullName evidence="1">Glutamate-rich WD repeat-containing protein</fullName>
    </submittedName>
</protein>
<accession>A0ACB8QQM9</accession>
<evidence type="ECO:0000313" key="2">
    <source>
        <dbReference type="Proteomes" id="UP000814128"/>
    </source>
</evidence>
<keyword evidence="2" id="KW-1185">Reference proteome</keyword>
<comment type="caution">
    <text evidence="1">The sequence shown here is derived from an EMBL/GenBank/DDBJ whole genome shotgun (WGS) entry which is preliminary data.</text>
</comment>
<evidence type="ECO:0000313" key="1">
    <source>
        <dbReference type="EMBL" id="KAI0034153.1"/>
    </source>
</evidence>
<reference evidence="1" key="1">
    <citation type="submission" date="2021-02" db="EMBL/GenBank/DDBJ databases">
        <authorList>
            <consortium name="DOE Joint Genome Institute"/>
            <person name="Ahrendt S."/>
            <person name="Looney B.P."/>
            <person name="Miyauchi S."/>
            <person name="Morin E."/>
            <person name="Drula E."/>
            <person name="Courty P.E."/>
            <person name="Chicoki N."/>
            <person name="Fauchery L."/>
            <person name="Kohler A."/>
            <person name="Kuo A."/>
            <person name="Labutti K."/>
            <person name="Pangilinan J."/>
            <person name="Lipzen A."/>
            <person name="Riley R."/>
            <person name="Andreopoulos W."/>
            <person name="He G."/>
            <person name="Johnson J."/>
            <person name="Barry K.W."/>
            <person name="Grigoriev I.V."/>
            <person name="Nagy L."/>
            <person name="Hibbett D."/>
            <person name="Henrissat B."/>
            <person name="Matheny P.B."/>
            <person name="Labbe J."/>
            <person name="Martin F."/>
        </authorList>
    </citation>
    <scope>NUCLEOTIDE SEQUENCE</scope>
    <source>
        <strain evidence="1">EC-137</strain>
    </source>
</reference>
<organism evidence="1 2">
    <name type="scientific">Vararia minispora EC-137</name>
    <dbReference type="NCBI Taxonomy" id="1314806"/>
    <lineage>
        <taxon>Eukaryota</taxon>
        <taxon>Fungi</taxon>
        <taxon>Dikarya</taxon>
        <taxon>Basidiomycota</taxon>
        <taxon>Agaricomycotina</taxon>
        <taxon>Agaricomycetes</taxon>
        <taxon>Russulales</taxon>
        <taxon>Lachnocladiaceae</taxon>
        <taxon>Vararia</taxon>
    </lineage>
</organism>